<dbReference type="PANTHER" id="PTHR45947">
    <property type="entry name" value="SULFOQUINOVOSYL TRANSFERASE SQD2"/>
    <property type="match status" value="1"/>
</dbReference>
<sequence length="380" mass="41125">MTRTLLVTNDFPPTLGGIQSYLRDYVDTLAPEDVVVFASTQDAAAAAAHDAGVTYRVYRWGRAVMLPTPATAREMSRIIRREKIDTVWFGAAAPLGLLAPAARRAGASRIVASTHGHEVGWSMLPGARRALRRIGTHCDHITYISGYTLGRFRKAFGRDVAFSPLPSGVDTELFRPASAERIRETRDEFSVPVGAPLIVCISRLVPRKGQDQLIRALPGILSRHPDVRLLIVGEGGYRRRLSAMIPEESADNVRLTGKLEFDAMRRLLAAADVFAMPCRTRGGGLDVEGLGIVYLEAQASGVPVIAGDSGGAPETVTPETGIVVGGRDTIALTDAVNRLLDDADLRERMGVAGRRHVLERWTWDIMGARLRSVLAGTASV</sequence>
<protein>
    <submittedName>
        <fullName evidence="6">Glycosyltransferase family 4 protein</fullName>
    </submittedName>
</protein>
<evidence type="ECO:0000313" key="7">
    <source>
        <dbReference type="Proteomes" id="UP001071478"/>
    </source>
</evidence>
<dbReference type="Proteomes" id="UP001071478">
    <property type="component" value="Unassembled WGS sequence"/>
</dbReference>
<evidence type="ECO:0000313" key="6">
    <source>
        <dbReference type="EMBL" id="MCX7467374.1"/>
    </source>
</evidence>
<dbReference type="GO" id="GO:1901137">
    <property type="term" value="P:carbohydrate derivative biosynthetic process"/>
    <property type="evidence" value="ECO:0007669"/>
    <property type="project" value="UniProtKB-ARBA"/>
</dbReference>
<evidence type="ECO:0000313" key="8">
    <source>
        <dbReference type="Proteomes" id="UP001081709"/>
    </source>
</evidence>
<dbReference type="GO" id="GO:1903509">
    <property type="term" value="P:liposaccharide metabolic process"/>
    <property type="evidence" value="ECO:0007669"/>
    <property type="project" value="UniProtKB-ARBA"/>
</dbReference>
<dbReference type="InterPro" id="IPR050194">
    <property type="entry name" value="Glycosyltransferase_grp1"/>
</dbReference>
<evidence type="ECO:0000256" key="1">
    <source>
        <dbReference type="ARBA" id="ARBA00022676"/>
    </source>
</evidence>
<dbReference type="GO" id="GO:0016758">
    <property type="term" value="F:hexosyltransferase activity"/>
    <property type="evidence" value="ECO:0007669"/>
    <property type="project" value="TreeGrafter"/>
</dbReference>
<dbReference type="EMBL" id="JAPMKU010000001">
    <property type="protein sequence ID" value="MCX7467374.1"/>
    <property type="molecule type" value="Genomic_DNA"/>
</dbReference>
<dbReference type="EMBL" id="JAPMKV010000001">
    <property type="protein sequence ID" value="MCX7444141.1"/>
    <property type="molecule type" value="Genomic_DNA"/>
</dbReference>
<dbReference type="FunFam" id="3.40.50.2000:FF:000115">
    <property type="entry name" value="Alpha-(1-6)-phosphatidylinositol monomannoside mannosyltransferase"/>
    <property type="match status" value="1"/>
</dbReference>
<evidence type="ECO:0000259" key="3">
    <source>
        <dbReference type="Pfam" id="PF00534"/>
    </source>
</evidence>
<feature type="domain" description="Glycosyl transferase family 1" evidence="3">
    <location>
        <begin position="184"/>
        <end position="355"/>
    </location>
</feature>
<name>A0A9Q4GIR5_9CORY</name>
<dbReference type="RefSeq" id="WP_200254492.1">
    <property type="nucleotide sequence ID" value="NZ_JAENIQ020000002.1"/>
</dbReference>
<keyword evidence="8" id="KW-1185">Reference proteome</keyword>
<keyword evidence="2" id="KW-0808">Transferase</keyword>
<comment type="caution">
    <text evidence="6">The sequence shown here is derived from an EMBL/GenBank/DDBJ whole genome shotgun (WGS) entry which is preliminary data.</text>
</comment>
<dbReference type="InterPro" id="IPR001296">
    <property type="entry name" value="Glyco_trans_1"/>
</dbReference>
<reference evidence="6" key="1">
    <citation type="submission" date="2022-11" db="EMBL/GenBank/DDBJ databases">
        <title>Corynebacterium sp. isolated from Penguins.</title>
        <authorList>
            <person name="Sedlar K."/>
            <person name="Svec P."/>
        </authorList>
    </citation>
    <scope>NUCLEOTIDE SEQUENCE</scope>
    <source>
        <strain evidence="5">P7003</strain>
        <strain evidence="6">P7374</strain>
    </source>
</reference>
<gene>
    <name evidence="5" type="ORF">OS125_02620</name>
    <name evidence="6" type="ORF">OS129_00565</name>
</gene>
<evidence type="ECO:0000259" key="4">
    <source>
        <dbReference type="Pfam" id="PF13439"/>
    </source>
</evidence>
<dbReference type="PANTHER" id="PTHR45947:SF3">
    <property type="entry name" value="SULFOQUINOVOSYL TRANSFERASE SQD2"/>
    <property type="match status" value="1"/>
</dbReference>
<dbReference type="Proteomes" id="UP001081709">
    <property type="component" value="Unassembled WGS sequence"/>
</dbReference>
<dbReference type="AlphaFoldDB" id="A0A9Q4GIR5"/>
<dbReference type="Pfam" id="PF00534">
    <property type="entry name" value="Glycos_transf_1"/>
    <property type="match status" value="1"/>
</dbReference>
<dbReference type="Gene3D" id="3.40.50.2000">
    <property type="entry name" value="Glycogen Phosphorylase B"/>
    <property type="match status" value="2"/>
</dbReference>
<dbReference type="SUPFAM" id="SSF53756">
    <property type="entry name" value="UDP-Glycosyltransferase/glycogen phosphorylase"/>
    <property type="match status" value="1"/>
</dbReference>
<keyword evidence="1" id="KW-0328">Glycosyltransferase</keyword>
<dbReference type="Pfam" id="PF13439">
    <property type="entry name" value="Glyco_transf_4"/>
    <property type="match status" value="1"/>
</dbReference>
<dbReference type="CDD" id="cd03801">
    <property type="entry name" value="GT4_PimA-like"/>
    <property type="match status" value="1"/>
</dbReference>
<evidence type="ECO:0000256" key="2">
    <source>
        <dbReference type="ARBA" id="ARBA00022679"/>
    </source>
</evidence>
<accession>A0A9Q4GIR5</accession>
<dbReference type="InterPro" id="IPR028098">
    <property type="entry name" value="Glyco_trans_4-like_N"/>
</dbReference>
<feature type="domain" description="Glycosyltransferase subfamily 4-like N-terminal" evidence="4">
    <location>
        <begin position="16"/>
        <end position="172"/>
    </location>
</feature>
<organism evidence="6 7">
    <name type="scientific">Corynebacterium pygosceleis</name>
    <dbReference type="NCBI Taxonomy" id="2800406"/>
    <lineage>
        <taxon>Bacteria</taxon>
        <taxon>Bacillati</taxon>
        <taxon>Actinomycetota</taxon>
        <taxon>Actinomycetes</taxon>
        <taxon>Mycobacteriales</taxon>
        <taxon>Corynebacteriaceae</taxon>
        <taxon>Corynebacterium</taxon>
    </lineage>
</organism>
<proteinExistence type="predicted"/>
<evidence type="ECO:0000313" key="5">
    <source>
        <dbReference type="EMBL" id="MCX7444141.1"/>
    </source>
</evidence>